<dbReference type="PANTHER" id="PTHR30193">
    <property type="entry name" value="ABC TRANSPORTER PERMEASE PROTEIN"/>
    <property type="match status" value="1"/>
</dbReference>
<evidence type="ECO:0000256" key="7">
    <source>
        <dbReference type="RuleBase" id="RU363032"/>
    </source>
</evidence>
<feature type="transmembrane region" description="Helical" evidence="7">
    <location>
        <begin position="204"/>
        <end position="228"/>
    </location>
</feature>
<gene>
    <name evidence="9" type="ORF">FHS18_003825</name>
</gene>
<dbReference type="PROSITE" id="PS50928">
    <property type="entry name" value="ABC_TM1"/>
    <property type="match status" value="1"/>
</dbReference>
<organism evidence="9 10">
    <name type="scientific">Paenibacillus phyllosphaerae</name>
    <dbReference type="NCBI Taxonomy" id="274593"/>
    <lineage>
        <taxon>Bacteria</taxon>
        <taxon>Bacillati</taxon>
        <taxon>Bacillota</taxon>
        <taxon>Bacilli</taxon>
        <taxon>Bacillales</taxon>
        <taxon>Paenibacillaceae</taxon>
        <taxon>Paenibacillus</taxon>
    </lineage>
</organism>
<accession>A0A7W5AZQ2</accession>
<comment type="subcellular location">
    <subcellularLocation>
        <location evidence="1 7">Cell membrane</location>
        <topology evidence="1 7">Multi-pass membrane protein</topology>
    </subcellularLocation>
</comment>
<keyword evidence="4 7" id="KW-0812">Transmembrane</keyword>
<dbReference type="AlphaFoldDB" id="A0A7W5AZQ2"/>
<keyword evidence="5 7" id="KW-1133">Transmembrane helix</keyword>
<dbReference type="RefSeq" id="WP_183601618.1">
    <property type="nucleotide sequence ID" value="NZ_JACHXK010000008.1"/>
</dbReference>
<proteinExistence type="inferred from homology"/>
<feature type="transmembrane region" description="Helical" evidence="7">
    <location>
        <begin position="136"/>
        <end position="153"/>
    </location>
</feature>
<dbReference type="Pfam" id="PF00528">
    <property type="entry name" value="BPD_transp_1"/>
    <property type="match status" value="1"/>
</dbReference>
<feature type="domain" description="ABC transmembrane type-1" evidence="8">
    <location>
        <begin position="71"/>
        <end position="285"/>
    </location>
</feature>
<comment type="similarity">
    <text evidence="7">Belongs to the binding-protein-dependent transport system permease family.</text>
</comment>
<evidence type="ECO:0000256" key="1">
    <source>
        <dbReference type="ARBA" id="ARBA00004651"/>
    </source>
</evidence>
<comment type="caution">
    <text evidence="9">The sequence shown here is derived from an EMBL/GenBank/DDBJ whole genome shotgun (WGS) entry which is preliminary data.</text>
</comment>
<dbReference type="InterPro" id="IPR051393">
    <property type="entry name" value="ABC_transporter_permease"/>
</dbReference>
<evidence type="ECO:0000256" key="5">
    <source>
        <dbReference type="ARBA" id="ARBA00022989"/>
    </source>
</evidence>
<keyword evidence="3" id="KW-1003">Cell membrane</keyword>
<protein>
    <submittedName>
        <fullName evidence="9">Putative aldouronate transport system permease protein</fullName>
    </submittedName>
</protein>
<evidence type="ECO:0000259" key="8">
    <source>
        <dbReference type="PROSITE" id="PS50928"/>
    </source>
</evidence>
<dbReference type="GO" id="GO:0055085">
    <property type="term" value="P:transmembrane transport"/>
    <property type="evidence" value="ECO:0007669"/>
    <property type="project" value="InterPro"/>
</dbReference>
<feature type="transmembrane region" description="Helical" evidence="7">
    <location>
        <begin position="12"/>
        <end position="31"/>
    </location>
</feature>
<sequence>MRGAKLGRSWQLHVMMMPGILLVLVFMYGPMPGIVLAFKDFIPTKGIFGSDWVGLETFAYMMDLPDSMQVFWNTLKIAFLKIVFNFPIPIIVAILINEVRKAVFKRTVQTMIYLPHFLSWVILSGIFIDLFSQTGIVNKALGLFGISPIFFMGEPGHFIKLLIATDVWKNFGYSTIIYLAAITGIDDSLYESARIDGANRFKQIWHITLPGLSPIILLVLTLSLGGILDAGFDQVFNMYNPLVWSSSDIIDTYVYRLAIVEANYSLGTAIGLLKSVVGFVLIVTSYLIAKKYSDYTIF</sequence>
<dbReference type="Gene3D" id="1.10.3720.10">
    <property type="entry name" value="MetI-like"/>
    <property type="match status" value="1"/>
</dbReference>
<dbReference type="PANTHER" id="PTHR30193:SF44">
    <property type="entry name" value="LACTOSE TRANSPORT SYSTEM PERMEASE PROTEIN LACF"/>
    <property type="match status" value="1"/>
</dbReference>
<dbReference type="GO" id="GO:0005886">
    <property type="term" value="C:plasma membrane"/>
    <property type="evidence" value="ECO:0007669"/>
    <property type="project" value="UniProtKB-SubCell"/>
</dbReference>
<feature type="transmembrane region" description="Helical" evidence="7">
    <location>
        <begin position="264"/>
        <end position="289"/>
    </location>
</feature>
<feature type="transmembrane region" description="Helical" evidence="7">
    <location>
        <begin position="77"/>
        <end position="99"/>
    </location>
</feature>
<reference evidence="9 10" key="1">
    <citation type="submission" date="2020-08" db="EMBL/GenBank/DDBJ databases">
        <title>Genomic Encyclopedia of Type Strains, Phase III (KMG-III): the genomes of soil and plant-associated and newly described type strains.</title>
        <authorList>
            <person name="Whitman W."/>
        </authorList>
    </citation>
    <scope>NUCLEOTIDE SEQUENCE [LARGE SCALE GENOMIC DNA]</scope>
    <source>
        <strain evidence="9 10">CECT 5862</strain>
    </source>
</reference>
<dbReference type="CDD" id="cd06261">
    <property type="entry name" value="TM_PBP2"/>
    <property type="match status" value="1"/>
</dbReference>
<evidence type="ECO:0000256" key="4">
    <source>
        <dbReference type="ARBA" id="ARBA00022692"/>
    </source>
</evidence>
<evidence type="ECO:0000256" key="6">
    <source>
        <dbReference type="ARBA" id="ARBA00023136"/>
    </source>
</evidence>
<evidence type="ECO:0000256" key="3">
    <source>
        <dbReference type="ARBA" id="ARBA00022475"/>
    </source>
</evidence>
<evidence type="ECO:0000313" key="10">
    <source>
        <dbReference type="Proteomes" id="UP000570361"/>
    </source>
</evidence>
<keyword evidence="10" id="KW-1185">Reference proteome</keyword>
<evidence type="ECO:0000256" key="2">
    <source>
        <dbReference type="ARBA" id="ARBA00022448"/>
    </source>
</evidence>
<dbReference type="SUPFAM" id="SSF161098">
    <property type="entry name" value="MetI-like"/>
    <property type="match status" value="1"/>
</dbReference>
<name>A0A7W5AZQ2_9BACL</name>
<dbReference type="Proteomes" id="UP000570361">
    <property type="component" value="Unassembled WGS sequence"/>
</dbReference>
<evidence type="ECO:0000313" key="9">
    <source>
        <dbReference type="EMBL" id="MBB3111757.1"/>
    </source>
</evidence>
<feature type="transmembrane region" description="Helical" evidence="7">
    <location>
        <begin position="111"/>
        <end position="130"/>
    </location>
</feature>
<keyword evidence="6 7" id="KW-0472">Membrane</keyword>
<dbReference type="InterPro" id="IPR035906">
    <property type="entry name" value="MetI-like_sf"/>
</dbReference>
<dbReference type="EMBL" id="JACHXK010000008">
    <property type="protein sequence ID" value="MBB3111757.1"/>
    <property type="molecule type" value="Genomic_DNA"/>
</dbReference>
<keyword evidence="2 7" id="KW-0813">Transport</keyword>
<dbReference type="InterPro" id="IPR000515">
    <property type="entry name" value="MetI-like"/>
</dbReference>